<organism evidence="1 2">
    <name type="scientific">Mucuna pruriens</name>
    <name type="common">Velvet bean</name>
    <name type="synonym">Dolichos pruriens</name>
    <dbReference type="NCBI Taxonomy" id="157652"/>
    <lineage>
        <taxon>Eukaryota</taxon>
        <taxon>Viridiplantae</taxon>
        <taxon>Streptophyta</taxon>
        <taxon>Embryophyta</taxon>
        <taxon>Tracheophyta</taxon>
        <taxon>Spermatophyta</taxon>
        <taxon>Magnoliopsida</taxon>
        <taxon>eudicotyledons</taxon>
        <taxon>Gunneridae</taxon>
        <taxon>Pentapetalae</taxon>
        <taxon>rosids</taxon>
        <taxon>fabids</taxon>
        <taxon>Fabales</taxon>
        <taxon>Fabaceae</taxon>
        <taxon>Papilionoideae</taxon>
        <taxon>50 kb inversion clade</taxon>
        <taxon>NPAAA clade</taxon>
        <taxon>indigoferoid/millettioid clade</taxon>
        <taxon>Phaseoleae</taxon>
        <taxon>Mucuna</taxon>
    </lineage>
</organism>
<feature type="non-terminal residue" evidence="1">
    <location>
        <position position="149"/>
    </location>
</feature>
<accession>A0A371FAM3</accession>
<dbReference type="Proteomes" id="UP000257109">
    <property type="component" value="Unassembled WGS sequence"/>
</dbReference>
<dbReference type="AlphaFoldDB" id="A0A371FAM3"/>
<evidence type="ECO:0000313" key="2">
    <source>
        <dbReference type="Proteomes" id="UP000257109"/>
    </source>
</evidence>
<keyword evidence="2" id="KW-1185">Reference proteome</keyword>
<sequence length="149" mass="17706">MEKHWRSLSLQEGFERKILFHPTYLLKNKIWASHLAFSKGPQLLHLAFVDDCYCLQKEKLNRWSLLELYFGYFAKVLDKRPNNYHLLGESLTKLVLQALATYVMQSTMLPKSICNIIDRKCKNFIWEDTNKLRKIHLAFEALHVHLKVM</sequence>
<reference evidence="1" key="1">
    <citation type="submission" date="2018-05" db="EMBL/GenBank/DDBJ databases">
        <title>Draft genome of Mucuna pruriens seed.</title>
        <authorList>
            <person name="Nnadi N.E."/>
            <person name="Vos R."/>
            <person name="Hasami M.H."/>
            <person name="Devisetty U.K."/>
            <person name="Aguiy J.C."/>
        </authorList>
    </citation>
    <scope>NUCLEOTIDE SEQUENCE [LARGE SCALE GENOMIC DNA]</scope>
    <source>
        <strain evidence="1">JCA_2017</strain>
    </source>
</reference>
<name>A0A371FAM3_MUCPR</name>
<evidence type="ECO:0000313" key="1">
    <source>
        <dbReference type="EMBL" id="RDX75336.1"/>
    </source>
</evidence>
<comment type="caution">
    <text evidence="1">The sequence shown here is derived from an EMBL/GenBank/DDBJ whole genome shotgun (WGS) entry which is preliminary data.</text>
</comment>
<feature type="non-terminal residue" evidence="1">
    <location>
        <position position="1"/>
    </location>
</feature>
<dbReference type="EMBL" id="QJKJ01009871">
    <property type="protein sequence ID" value="RDX75336.1"/>
    <property type="molecule type" value="Genomic_DNA"/>
</dbReference>
<dbReference type="OrthoDB" id="1434617at2759"/>
<gene>
    <name evidence="1" type="ORF">CR513_44794</name>
</gene>
<protein>
    <submittedName>
        <fullName evidence="1">Uncharacterized protein</fullName>
    </submittedName>
</protein>
<proteinExistence type="predicted"/>